<gene>
    <name evidence="1" type="ORF">CA984_17490</name>
</gene>
<proteinExistence type="predicted"/>
<reference evidence="1 2" key="1">
    <citation type="submission" date="2017-05" db="EMBL/GenBank/DDBJ databases">
        <title>Biotechnological potential of actinobacteria isolated from South African environments.</title>
        <authorList>
            <person name="Le Roes-Hill M."/>
            <person name="Prins A."/>
            <person name="Durrell K.A."/>
        </authorList>
    </citation>
    <scope>NUCLEOTIDE SEQUENCE [LARGE SCALE GENOMIC DNA]</scope>
    <source>
        <strain evidence="1">M26</strain>
    </source>
</reference>
<protein>
    <submittedName>
        <fullName evidence="1">Uncharacterized protein</fullName>
    </submittedName>
</protein>
<name>A0A243RLJ8_9ACTN</name>
<dbReference type="EMBL" id="NGFP01000073">
    <property type="protein sequence ID" value="OUC95771.1"/>
    <property type="molecule type" value="Genomic_DNA"/>
</dbReference>
<dbReference type="RefSeq" id="WP_086573635.1">
    <property type="nucleotide sequence ID" value="NZ_NGFP01000073.1"/>
</dbReference>
<evidence type="ECO:0000313" key="1">
    <source>
        <dbReference type="EMBL" id="OUC95771.1"/>
    </source>
</evidence>
<dbReference type="Proteomes" id="UP000194761">
    <property type="component" value="Unassembled WGS sequence"/>
</dbReference>
<organism evidence="1 2">
    <name type="scientific">Streptosporangium minutum</name>
    <dbReference type="NCBI Taxonomy" id="569862"/>
    <lineage>
        <taxon>Bacteria</taxon>
        <taxon>Bacillati</taxon>
        <taxon>Actinomycetota</taxon>
        <taxon>Actinomycetes</taxon>
        <taxon>Streptosporangiales</taxon>
        <taxon>Streptosporangiaceae</taxon>
        <taxon>Streptosporangium</taxon>
    </lineage>
</organism>
<comment type="caution">
    <text evidence="1">The sequence shown here is derived from an EMBL/GenBank/DDBJ whole genome shotgun (WGS) entry which is preliminary data.</text>
</comment>
<dbReference type="AlphaFoldDB" id="A0A243RLJ8"/>
<accession>A0A243RLJ8</accession>
<keyword evidence="2" id="KW-1185">Reference proteome</keyword>
<evidence type="ECO:0000313" key="2">
    <source>
        <dbReference type="Proteomes" id="UP000194761"/>
    </source>
</evidence>
<sequence>MESAQRRWDHHAYRVESIDRGLSRDRRRDRGPGFLAPLQAGVDLIGRRARHVIFPASLGAP</sequence>